<evidence type="ECO:0000256" key="2">
    <source>
        <dbReference type="ARBA" id="ARBA00004442"/>
    </source>
</evidence>
<keyword evidence="4" id="KW-0472">Membrane</keyword>
<name>A0A3B0ZFD0_9ZZZZ</name>
<dbReference type="EMBL" id="UOFO01000087">
    <property type="protein sequence ID" value="VAW86117.1"/>
    <property type="molecule type" value="Genomic_DNA"/>
</dbReference>
<dbReference type="GO" id="GO:0003774">
    <property type="term" value="F:cytoskeletal motor activity"/>
    <property type="evidence" value="ECO:0007669"/>
    <property type="project" value="InterPro"/>
</dbReference>
<accession>A0A3B0ZFD0</accession>
<dbReference type="GO" id="GO:0071973">
    <property type="term" value="P:bacterial-type flagellum-dependent cell motility"/>
    <property type="evidence" value="ECO:0007669"/>
    <property type="project" value="InterPro"/>
</dbReference>
<keyword evidence="3" id="KW-0732">Signal</keyword>
<organism evidence="7">
    <name type="scientific">hydrothermal vent metagenome</name>
    <dbReference type="NCBI Taxonomy" id="652676"/>
    <lineage>
        <taxon>unclassified sequences</taxon>
        <taxon>metagenomes</taxon>
        <taxon>ecological metagenomes</taxon>
    </lineage>
</organism>
<keyword evidence="7" id="KW-0966">Cell projection</keyword>
<dbReference type="Pfam" id="PF02107">
    <property type="entry name" value="FlgH"/>
    <property type="match status" value="1"/>
</dbReference>
<dbReference type="InterPro" id="IPR000527">
    <property type="entry name" value="Flag_Lring"/>
</dbReference>
<gene>
    <name evidence="7" type="ORF">MNBD_GAMMA16-2216</name>
</gene>
<keyword evidence="7" id="KW-0969">Cilium</keyword>
<evidence type="ECO:0000256" key="5">
    <source>
        <dbReference type="ARBA" id="ARBA00023143"/>
    </source>
</evidence>
<keyword evidence="5" id="KW-0975">Bacterial flagellum</keyword>
<keyword evidence="7" id="KW-0282">Flagellum</keyword>
<dbReference type="PRINTS" id="PR01008">
    <property type="entry name" value="FLGLRINGFLGH"/>
</dbReference>
<dbReference type="PROSITE" id="PS51257">
    <property type="entry name" value="PROKAR_LIPOPROTEIN"/>
    <property type="match status" value="1"/>
</dbReference>
<reference evidence="7" key="1">
    <citation type="submission" date="2018-06" db="EMBL/GenBank/DDBJ databases">
        <authorList>
            <person name="Zhirakovskaya E."/>
        </authorList>
    </citation>
    <scope>NUCLEOTIDE SEQUENCE</scope>
</reference>
<evidence type="ECO:0000256" key="6">
    <source>
        <dbReference type="ARBA" id="ARBA00023237"/>
    </source>
</evidence>
<evidence type="ECO:0000256" key="3">
    <source>
        <dbReference type="ARBA" id="ARBA00022729"/>
    </source>
</evidence>
<evidence type="ECO:0000313" key="7">
    <source>
        <dbReference type="EMBL" id="VAW86117.1"/>
    </source>
</evidence>
<dbReference type="HAMAP" id="MF_00415">
    <property type="entry name" value="FlgH"/>
    <property type="match status" value="1"/>
</dbReference>
<protein>
    <submittedName>
        <fullName evidence="7">Flagellar L-ring protein FlgH</fullName>
    </submittedName>
</protein>
<dbReference type="PANTHER" id="PTHR34933">
    <property type="entry name" value="FLAGELLAR L-RING PROTEIN"/>
    <property type="match status" value="1"/>
</dbReference>
<dbReference type="AlphaFoldDB" id="A0A3B0ZFD0"/>
<dbReference type="PANTHER" id="PTHR34933:SF1">
    <property type="entry name" value="FLAGELLAR L-RING PROTEIN"/>
    <property type="match status" value="1"/>
</dbReference>
<dbReference type="GO" id="GO:0009279">
    <property type="term" value="C:cell outer membrane"/>
    <property type="evidence" value="ECO:0007669"/>
    <property type="project" value="UniProtKB-SubCell"/>
</dbReference>
<comment type="subcellular location">
    <subcellularLocation>
        <location evidence="1">Bacterial flagellum</location>
    </subcellularLocation>
    <subcellularLocation>
        <location evidence="2">Cell outer membrane</location>
    </subcellularLocation>
</comment>
<evidence type="ECO:0000256" key="1">
    <source>
        <dbReference type="ARBA" id="ARBA00004365"/>
    </source>
</evidence>
<evidence type="ECO:0000256" key="4">
    <source>
        <dbReference type="ARBA" id="ARBA00023136"/>
    </source>
</evidence>
<dbReference type="GO" id="GO:0009427">
    <property type="term" value="C:bacterial-type flagellum basal body, distal rod, L ring"/>
    <property type="evidence" value="ECO:0007669"/>
    <property type="project" value="InterPro"/>
</dbReference>
<keyword evidence="6" id="KW-0998">Cell outer membrane</keyword>
<sequence>MLSSKRSLILMFVALSALLLSGCSTIHKIDDVGAYQPTMPLPQMPAEQRNGSLFQENISVVLFEDTKARRVGDILTIILTESTNASKKASTAAKQDSGVTIAAPSIGGQALHLGKLTGGKASFDLSASLASSKNFTGEGDSSLSNTLSGRVTVTVSRVLSNGYLIVRGQKRLTINQGDEYVRISGIIRPMDIQPDNTVLSTLVADARISYVGDGVLSEANKMGFVTRFLSKWWPL</sequence>
<proteinExistence type="inferred from homology"/>